<proteinExistence type="inferred from homology"/>
<dbReference type="EMBL" id="CP047180">
    <property type="protein sequence ID" value="QHC61747.1"/>
    <property type="molecule type" value="Genomic_DNA"/>
</dbReference>
<dbReference type="Gene3D" id="3.20.20.80">
    <property type="entry name" value="Glycosidases"/>
    <property type="match status" value="1"/>
</dbReference>
<dbReference type="Proteomes" id="UP000464597">
    <property type="component" value="Chromosome"/>
</dbReference>
<dbReference type="InterPro" id="IPR001944">
    <property type="entry name" value="Glycoside_Hdrlase_35"/>
</dbReference>
<name>A0ABX6GW49_9MICO</name>
<dbReference type="RefSeq" id="WP_159422027.1">
    <property type="nucleotide sequence ID" value="NZ_CP047180.1"/>
</dbReference>
<evidence type="ECO:0000313" key="5">
    <source>
        <dbReference type="Proteomes" id="UP000464597"/>
    </source>
</evidence>
<dbReference type="InterPro" id="IPR031330">
    <property type="entry name" value="Gly_Hdrlase_35_cat"/>
</dbReference>
<dbReference type="PRINTS" id="PR00742">
    <property type="entry name" value="GLHYDRLASE35"/>
</dbReference>
<dbReference type="InterPro" id="IPR017853">
    <property type="entry name" value="GH"/>
</dbReference>
<sequence length="777" mass="84041">MTAARQDTVSAATVRHLPWAAPAREPAMSNAVDRHDRWRLTSRSVLRDGRPFVPVSGELHYSRVPRARWEERLRLMRASGVTVVAFYVIWIHHEEVRGERRFDGDLDVGAFVDLCAEIGLDVVLRVGPWCHGEVRNGGFPDWVQAAEVEHRTDDPGYLALVRDWFGALGGQLASRCGPGSNVVAIQIENEIYDQPEHIRTLKGLAREAGLTAPIWTSTGWGGADLPLDEVLPLFGGYADGFWVESDSPWDSTFRDHFFFSHQWDDPGIGADVRGATDAVTPRAPSVDYPPATCELGGGMATAYHRRPAVQPLDIAAVAHTKIGNGSAWQGYYMYAGGMNPRSAVADGLQESQATGYPNDLPRFDYDFRAPIGSSGRPSPTLALLRRQHAFLEAFGEGLADMPSTLPDELPSSQQDTDTLRWALRSDGASGFVFVTWHQPHEPLPEHPGVVLEVGLDDEVVRFPSVSTPVPAGTLAVWPVRLTIGGVRLDWATATPLTLLDGAEPTLVLVAAAGVVAELAFAEGTRLEVDGERRDGALLRLDVEEPVLVRAQGDGGACSVLVLSAEAGEEASVLVDAGSGERRLVLSEDPVWLDGAGRIAGDVRAGSRLPRVYDPEGQRFVPVAGSSASMRPEAEAVEAPLLRASDAVPVSYGESAGRASAPRDADFAAAAAHRLELPETDPAAQRRELEIHWAGDVARILVGGEVVADQFWDGGQWVLDLDELGADSGDVVLEILPMSPDARIGLTGSAEERRRRDASPLLELGPVVLAHWYRWTED</sequence>
<comment type="similarity">
    <text evidence="1 2">Belongs to the glycosyl hydrolase 35 family.</text>
</comment>
<evidence type="ECO:0000259" key="3">
    <source>
        <dbReference type="Pfam" id="PF01301"/>
    </source>
</evidence>
<reference evidence="5" key="1">
    <citation type="submission" date="2019-12" db="EMBL/GenBank/DDBJ databases">
        <title>Complete and draft genome sequences of new strains and members of some known species of the genus Rathayibacter isolated from plants.</title>
        <authorList>
            <person name="Tarlachkov S.V."/>
            <person name="Starodumova I.P."/>
            <person name="Dorofeeva L.V."/>
            <person name="Prisyazhnaya N.V."/>
            <person name="Leyn S."/>
            <person name="Zlamal J."/>
            <person name="Elan M."/>
            <person name="Osterman A.L."/>
            <person name="Nadler S."/>
            <person name="Subbotin S.A."/>
            <person name="Evtushenko L.I."/>
        </authorList>
    </citation>
    <scope>NUCLEOTIDE SEQUENCE [LARGE SCALE GENOMIC DNA]</scope>
    <source>
        <strain evidence="5">VKM Ac-2802</strain>
    </source>
</reference>
<dbReference type="Pfam" id="PF01301">
    <property type="entry name" value="Glyco_hydro_35"/>
    <property type="match status" value="1"/>
</dbReference>
<evidence type="ECO:0000313" key="4">
    <source>
        <dbReference type="EMBL" id="QHC61747.1"/>
    </source>
</evidence>
<dbReference type="SUPFAM" id="SSF51445">
    <property type="entry name" value="(Trans)glycosidases"/>
    <property type="match status" value="1"/>
</dbReference>
<evidence type="ECO:0000256" key="1">
    <source>
        <dbReference type="ARBA" id="ARBA00009809"/>
    </source>
</evidence>
<gene>
    <name evidence="4" type="ORF">GSU69_02905</name>
</gene>
<protein>
    <submittedName>
        <fullName evidence="4">Beta-galactosidase</fullName>
    </submittedName>
</protein>
<organism evidence="4 5">
    <name type="scientific">Rathayibacter festucae</name>
    <dbReference type="NCBI Taxonomy" id="110937"/>
    <lineage>
        <taxon>Bacteria</taxon>
        <taxon>Bacillati</taxon>
        <taxon>Actinomycetota</taxon>
        <taxon>Actinomycetes</taxon>
        <taxon>Micrococcales</taxon>
        <taxon>Microbacteriaceae</taxon>
        <taxon>Rathayibacter</taxon>
    </lineage>
</organism>
<dbReference type="PANTHER" id="PTHR23421">
    <property type="entry name" value="BETA-GALACTOSIDASE RELATED"/>
    <property type="match status" value="1"/>
</dbReference>
<feature type="domain" description="Glycoside hydrolase 35 catalytic" evidence="3">
    <location>
        <begin position="45"/>
        <end position="388"/>
    </location>
</feature>
<accession>A0ABX6GW49</accession>
<evidence type="ECO:0000256" key="2">
    <source>
        <dbReference type="RuleBase" id="RU003679"/>
    </source>
</evidence>
<keyword evidence="5" id="KW-1185">Reference proteome</keyword>